<feature type="transmembrane region" description="Helical" evidence="1">
    <location>
        <begin position="37"/>
        <end position="59"/>
    </location>
</feature>
<feature type="transmembrane region" description="Helical" evidence="1">
    <location>
        <begin position="12"/>
        <end position="31"/>
    </location>
</feature>
<protein>
    <recommendedName>
        <fullName evidence="4">Transporter</fullName>
    </recommendedName>
</protein>
<proteinExistence type="predicted"/>
<feature type="transmembrane region" description="Helical" evidence="1">
    <location>
        <begin position="71"/>
        <end position="90"/>
    </location>
</feature>
<dbReference type="AlphaFoldDB" id="A0A0L6U2N2"/>
<keyword evidence="1" id="KW-1133">Transmembrane helix</keyword>
<dbReference type="STRING" id="52689.AKG39_04930"/>
<keyword evidence="3" id="KW-1185">Reference proteome</keyword>
<dbReference type="Proteomes" id="UP000036873">
    <property type="component" value="Unassembled WGS sequence"/>
</dbReference>
<name>A0A0L6U2N2_9FIRM</name>
<accession>A0A0L6U2N2</accession>
<keyword evidence="1" id="KW-0812">Transmembrane</keyword>
<organism evidence="2 3">
    <name type="scientific">Acetobacterium bakii</name>
    <dbReference type="NCBI Taxonomy" id="52689"/>
    <lineage>
        <taxon>Bacteria</taxon>
        <taxon>Bacillati</taxon>
        <taxon>Bacillota</taxon>
        <taxon>Clostridia</taxon>
        <taxon>Eubacteriales</taxon>
        <taxon>Eubacteriaceae</taxon>
        <taxon>Acetobacterium</taxon>
    </lineage>
</organism>
<dbReference type="RefSeq" id="WP_050739257.1">
    <property type="nucleotide sequence ID" value="NZ_LGYO01000009.1"/>
</dbReference>
<evidence type="ECO:0000313" key="3">
    <source>
        <dbReference type="Proteomes" id="UP000036873"/>
    </source>
</evidence>
<dbReference type="OrthoDB" id="2610916at2"/>
<comment type="caution">
    <text evidence="2">The sequence shown here is derived from an EMBL/GenBank/DDBJ whole genome shotgun (WGS) entry which is preliminary data.</text>
</comment>
<dbReference type="EMBL" id="LGYO01000009">
    <property type="protein sequence ID" value="KNZ42774.1"/>
    <property type="molecule type" value="Genomic_DNA"/>
</dbReference>
<evidence type="ECO:0000256" key="1">
    <source>
        <dbReference type="SAM" id="Phobius"/>
    </source>
</evidence>
<feature type="transmembrane region" description="Helical" evidence="1">
    <location>
        <begin position="96"/>
        <end position="119"/>
    </location>
</feature>
<gene>
    <name evidence="2" type="ORF">AKG39_04930</name>
</gene>
<reference evidence="3" key="1">
    <citation type="submission" date="2015-07" db="EMBL/GenBank/DDBJ databases">
        <title>Draft genome sequence of Acetobacterium bakii DSM 8293, a potential psychrophilic chemical producer through syngas fermentation.</title>
        <authorList>
            <person name="Song Y."/>
            <person name="Hwang S."/>
            <person name="Cho B.-K."/>
        </authorList>
    </citation>
    <scope>NUCLEOTIDE SEQUENCE [LARGE SCALE GENOMIC DNA]</scope>
    <source>
        <strain evidence="3">DSM 8239</strain>
    </source>
</reference>
<evidence type="ECO:0000313" key="2">
    <source>
        <dbReference type="EMBL" id="KNZ42774.1"/>
    </source>
</evidence>
<evidence type="ECO:0008006" key="4">
    <source>
        <dbReference type="Google" id="ProtNLM"/>
    </source>
</evidence>
<keyword evidence="1" id="KW-0472">Membrane</keyword>
<sequence length="140" mass="15605">MIKDLRQSFFQVFAVTSVWITLLLTIFFNGQTIALSYLWNLIGISTISALLFGVIYSGLWNYLTLKPISNILIASILNIAGGLTAVWLFSSEMVSLIAPWIPGMVILSIILHTIAFHVYAKTDAKKKAEELNDLVKIKTN</sequence>